<reference evidence="1" key="1">
    <citation type="journal article" date="2014" name="Front. Microbiol.">
        <title>High frequency of phylogenetically diverse reductive dehalogenase-homologous genes in deep subseafloor sedimentary metagenomes.</title>
        <authorList>
            <person name="Kawai M."/>
            <person name="Futagami T."/>
            <person name="Toyoda A."/>
            <person name="Takaki Y."/>
            <person name="Nishi S."/>
            <person name="Hori S."/>
            <person name="Arai W."/>
            <person name="Tsubouchi T."/>
            <person name="Morono Y."/>
            <person name="Uchiyama I."/>
            <person name="Ito T."/>
            <person name="Fujiyama A."/>
            <person name="Inagaki F."/>
            <person name="Takami H."/>
        </authorList>
    </citation>
    <scope>NUCLEOTIDE SEQUENCE</scope>
    <source>
        <strain evidence="1">Expedition CK06-06</strain>
    </source>
</reference>
<dbReference type="EMBL" id="BARU01040988">
    <property type="protein sequence ID" value="GAH83641.1"/>
    <property type="molecule type" value="Genomic_DNA"/>
</dbReference>
<organism evidence="1">
    <name type="scientific">marine sediment metagenome</name>
    <dbReference type="NCBI Taxonomy" id="412755"/>
    <lineage>
        <taxon>unclassified sequences</taxon>
        <taxon>metagenomes</taxon>
        <taxon>ecological metagenomes</taxon>
    </lineage>
</organism>
<feature type="non-terminal residue" evidence="1">
    <location>
        <position position="61"/>
    </location>
</feature>
<comment type="caution">
    <text evidence="1">The sequence shown here is derived from an EMBL/GenBank/DDBJ whole genome shotgun (WGS) entry which is preliminary data.</text>
</comment>
<name>X1IMI7_9ZZZZ</name>
<gene>
    <name evidence="1" type="ORF">S03H2_63288</name>
</gene>
<accession>X1IMI7</accession>
<dbReference type="AlphaFoldDB" id="X1IMI7"/>
<evidence type="ECO:0000313" key="1">
    <source>
        <dbReference type="EMBL" id="GAH83641.1"/>
    </source>
</evidence>
<proteinExistence type="predicted"/>
<protein>
    <submittedName>
        <fullName evidence="1">Uncharacterized protein</fullName>
    </submittedName>
</protein>
<sequence length="61" mass="7090">MCKDPYRNVASIDVDVHYKFSKVARKLVQVVYVVWKRNVECFVIRHSAVKVGLRAAAEQRL</sequence>